<name>K0TIX2_THAOC</name>
<evidence type="ECO:0000313" key="2">
    <source>
        <dbReference type="Proteomes" id="UP000266841"/>
    </source>
</evidence>
<sequence length="226" mass="24207">LCLDQASLAELEAVASAEAVDGLSVPNEKTGLPEATPPILGAVPPTNEQKIDIEEASLTATAGTVASSGVLRRRPSSRRLPGGDGGGVVADAIVYCDFPCNLRVVRRFCQKKSQISSRQAFSQTTRKMKTAVAWAEPTAWGWISSAGPKMSKWAAAAAGPAQNYRTSARRRSTDESTLLGEGSEFGHISKFYRHIENICSSPVQRPVEIEPRESSGLQRAFYKAAT</sequence>
<organism evidence="1 2">
    <name type="scientific">Thalassiosira oceanica</name>
    <name type="common">Marine diatom</name>
    <dbReference type="NCBI Taxonomy" id="159749"/>
    <lineage>
        <taxon>Eukaryota</taxon>
        <taxon>Sar</taxon>
        <taxon>Stramenopiles</taxon>
        <taxon>Ochrophyta</taxon>
        <taxon>Bacillariophyta</taxon>
        <taxon>Coscinodiscophyceae</taxon>
        <taxon>Thalassiosirophycidae</taxon>
        <taxon>Thalassiosirales</taxon>
        <taxon>Thalassiosiraceae</taxon>
        <taxon>Thalassiosira</taxon>
    </lineage>
</organism>
<dbReference type="Proteomes" id="UP000266841">
    <property type="component" value="Unassembled WGS sequence"/>
</dbReference>
<reference evidence="1 2" key="1">
    <citation type="journal article" date="2012" name="Genome Biol.">
        <title>Genome and low-iron response of an oceanic diatom adapted to chronic iron limitation.</title>
        <authorList>
            <person name="Lommer M."/>
            <person name="Specht M."/>
            <person name="Roy A.S."/>
            <person name="Kraemer L."/>
            <person name="Andreson R."/>
            <person name="Gutowska M.A."/>
            <person name="Wolf J."/>
            <person name="Bergner S.V."/>
            <person name="Schilhabel M.B."/>
            <person name="Klostermeier U.C."/>
            <person name="Beiko R.G."/>
            <person name="Rosenstiel P."/>
            <person name="Hippler M."/>
            <person name="Laroche J."/>
        </authorList>
    </citation>
    <scope>NUCLEOTIDE SEQUENCE [LARGE SCALE GENOMIC DNA]</scope>
    <source>
        <strain evidence="1 2">CCMP1005</strain>
    </source>
</reference>
<comment type="caution">
    <text evidence="1">The sequence shown here is derived from an EMBL/GenBank/DDBJ whole genome shotgun (WGS) entry which is preliminary data.</text>
</comment>
<accession>K0TIX2</accession>
<dbReference type="eggNOG" id="ENOG502S7MZ">
    <property type="taxonomic scope" value="Eukaryota"/>
</dbReference>
<feature type="non-terminal residue" evidence="1">
    <location>
        <position position="1"/>
    </location>
</feature>
<keyword evidence="2" id="KW-1185">Reference proteome</keyword>
<dbReference type="EMBL" id="AGNL01000690">
    <property type="protein sequence ID" value="EJK77575.1"/>
    <property type="molecule type" value="Genomic_DNA"/>
</dbReference>
<gene>
    <name evidence="1" type="ORF">THAOC_00584</name>
</gene>
<protein>
    <submittedName>
        <fullName evidence="1">Uncharacterized protein</fullName>
    </submittedName>
</protein>
<proteinExistence type="predicted"/>
<evidence type="ECO:0000313" key="1">
    <source>
        <dbReference type="EMBL" id="EJK77575.1"/>
    </source>
</evidence>
<dbReference type="AlphaFoldDB" id="K0TIX2"/>